<keyword evidence="3" id="KW-1185">Reference proteome</keyword>
<feature type="non-terminal residue" evidence="2">
    <location>
        <position position="1"/>
    </location>
</feature>
<proteinExistence type="predicted"/>
<accession>A0A816GZZ1</accession>
<gene>
    <name evidence="2" type="ORF">XAT740_LOCUS60332</name>
</gene>
<feature type="transmembrane region" description="Helical" evidence="1">
    <location>
        <begin position="198"/>
        <end position="221"/>
    </location>
</feature>
<dbReference type="InterPro" id="IPR011004">
    <property type="entry name" value="Trimer_LpxA-like_sf"/>
</dbReference>
<comment type="caution">
    <text evidence="2">The sequence shown here is derived from an EMBL/GenBank/DDBJ whole genome shotgun (WGS) entry which is preliminary data.</text>
</comment>
<keyword evidence="1" id="KW-0812">Transmembrane</keyword>
<dbReference type="AlphaFoldDB" id="A0A816GZZ1"/>
<evidence type="ECO:0000313" key="3">
    <source>
        <dbReference type="Proteomes" id="UP000663828"/>
    </source>
</evidence>
<keyword evidence="1" id="KW-0472">Membrane</keyword>
<dbReference type="EMBL" id="CAJNOR010014778">
    <property type="protein sequence ID" value="CAF1679834.1"/>
    <property type="molecule type" value="Genomic_DNA"/>
</dbReference>
<protein>
    <submittedName>
        <fullName evidence="2">Uncharacterized protein</fullName>
    </submittedName>
</protein>
<evidence type="ECO:0000313" key="2">
    <source>
        <dbReference type="EMBL" id="CAF1679834.1"/>
    </source>
</evidence>
<feature type="transmembrane region" description="Helical" evidence="1">
    <location>
        <begin position="159"/>
        <end position="177"/>
    </location>
</feature>
<dbReference type="SUPFAM" id="SSF51161">
    <property type="entry name" value="Trimeric LpxA-like enzymes"/>
    <property type="match status" value="2"/>
</dbReference>
<reference evidence="2" key="1">
    <citation type="submission" date="2021-02" db="EMBL/GenBank/DDBJ databases">
        <authorList>
            <person name="Nowell W R."/>
        </authorList>
    </citation>
    <scope>NUCLEOTIDE SEQUENCE</scope>
</reference>
<organism evidence="2 3">
    <name type="scientific">Adineta ricciae</name>
    <name type="common">Rotifer</name>
    <dbReference type="NCBI Taxonomy" id="249248"/>
    <lineage>
        <taxon>Eukaryota</taxon>
        <taxon>Metazoa</taxon>
        <taxon>Spiralia</taxon>
        <taxon>Gnathifera</taxon>
        <taxon>Rotifera</taxon>
        <taxon>Eurotatoria</taxon>
        <taxon>Bdelloidea</taxon>
        <taxon>Adinetida</taxon>
        <taxon>Adinetidae</taxon>
        <taxon>Adineta</taxon>
    </lineage>
</organism>
<dbReference type="Gene3D" id="2.160.10.10">
    <property type="entry name" value="Hexapeptide repeat proteins"/>
    <property type="match status" value="2"/>
</dbReference>
<sequence length="328" mass="36967">AHIEDDVKFAEFTQILYFPTDLLNIERGVTTFAGTKLASFEMTKEGLCYLDEIHIGANTNLTNWCTIMPGTRLSPKTMIGSLTLIVPDTVSKDTNRVLLGIPAREMPFVLVDTTSFVDGLSSSSNSVSMHTLMFNCLHFFLYKSAFIILYLSLPVAFSPLLHIMIVCVVYRFSIAIRNKRTQFTFSEVINCSQQFFRLWMFDFFIFVGPYLSGTQFLVFFYRALGAQIGCDVILPHISCLTDPDLATIGDHVRLQRGAHVQCHTFEQRVLKFAPVNVNHSSVLMNNTLVLSGAILHGRNRILPWTLVMKNDQLPPNTNWSGVPAQQIL</sequence>
<keyword evidence="1" id="KW-1133">Transmembrane helix</keyword>
<dbReference type="Proteomes" id="UP000663828">
    <property type="component" value="Unassembled WGS sequence"/>
</dbReference>
<name>A0A816GZZ1_ADIRI</name>
<evidence type="ECO:0000256" key="1">
    <source>
        <dbReference type="SAM" id="Phobius"/>
    </source>
</evidence>